<dbReference type="Gene3D" id="3.40.50.1820">
    <property type="entry name" value="alpha/beta hydrolase"/>
    <property type="match status" value="1"/>
</dbReference>
<dbReference type="EC" id="3.1.1.116" evidence="3"/>
<evidence type="ECO:0000256" key="5">
    <source>
        <dbReference type="ARBA" id="ARBA00043667"/>
    </source>
</evidence>
<comment type="catalytic activity">
    <reaction evidence="6">
        <text>a 1,3-diacyl-sn-glycerol + H2O = a 1-acyl-sn-glycerol + a fatty acid + H(+)</text>
        <dbReference type="Rhea" id="RHEA:38503"/>
        <dbReference type="ChEBI" id="CHEBI:15377"/>
        <dbReference type="ChEBI" id="CHEBI:15378"/>
        <dbReference type="ChEBI" id="CHEBI:28868"/>
        <dbReference type="ChEBI" id="CHEBI:64683"/>
        <dbReference type="ChEBI" id="CHEBI:77272"/>
    </reaction>
</comment>
<comment type="caution">
    <text evidence="13">The sequence shown here is derived from an EMBL/GenBank/DDBJ whole genome shotgun (WGS) entry which is preliminary data.</text>
</comment>
<proteinExistence type="inferred from homology"/>
<comment type="catalytic activity">
    <reaction evidence="5">
        <text>a 1,2-diacyl-sn-glycerol + H2O = a 2-acylglycerol + a fatty acid + H(+)</text>
        <dbReference type="Rhea" id="RHEA:33275"/>
        <dbReference type="ChEBI" id="CHEBI:15377"/>
        <dbReference type="ChEBI" id="CHEBI:15378"/>
        <dbReference type="ChEBI" id="CHEBI:17389"/>
        <dbReference type="ChEBI" id="CHEBI:17815"/>
        <dbReference type="ChEBI" id="CHEBI:28868"/>
        <dbReference type="EC" id="3.1.1.116"/>
    </reaction>
</comment>
<evidence type="ECO:0000313" key="14">
    <source>
        <dbReference type="Proteomes" id="UP000827092"/>
    </source>
</evidence>
<keyword evidence="14" id="KW-1185">Reference proteome</keyword>
<evidence type="ECO:0000256" key="11">
    <source>
        <dbReference type="ARBA" id="ARBA00048919"/>
    </source>
</evidence>
<evidence type="ECO:0000256" key="1">
    <source>
        <dbReference type="ARBA" id="ARBA00008645"/>
    </source>
</evidence>
<comment type="catalytic activity">
    <reaction evidence="11">
        <text>1-octadecanoyl-2-(5Z,8Z,11Z,14Z-eicosatetraenoyl)-sn-glycerol + H2O = 2-(5Z,8Z,11Z,14Z-eicosatetraenoyl)-glycerol + octadecanoate + H(+)</text>
        <dbReference type="Rhea" id="RHEA:38507"/>
        <dbReference type="ChEBI" id="CHEBI:15377"/>
        <dbReference type="ChEBI" id="CHEBI:15378"/>
        <dbReference type="ChEBI" id="CHEBI:25629"/>
        <dbReference type="ChEBI" id="CHEBI:52392"/>
        <dbReference type="ChEBI" id="CHEBI:75728"/>
    </reaction>
</comment>
<feature type="domain" description="AB hydrolase-1" evidence="12">
    <location>
        <begin position="47"/>
        <end position="152"/>
    </location>
</feature>
<protein>
    <recommendedName>
        <fullName evidence="7">sn-1-specific diacylglycerol lipase ABHD11</fullName>
        <ecNumber evidence="3">3.1.1.116</ecNumber>
    </recommendedName>
    <alternativeName>
        <fullName evidence="4">Alpha/beta hydrolase domain-containing protein 11</fullName>
    </alternativeName>
</protein>
<dbReference type="Proteomes" id="UP000827092">
    <property type="component" value="Unassembled WGS sequence"/>
</dbReference>
<comment type="catalytic activity">
    <reaction evidence="9">
        <text>1,2-didecanoylglycerol + H2O = decanoylglycerol + decanoate + H(+)</text>
        <dbReference type="Rhea" id="RHEA:48596"/>
        <dbReference type="ChEBI" id="CHEBI:11152"/>
        <dbReference type="ChEBI" id="CHEBI:15377"/>
        <dbReference type="ChEBI" id="CHEBI:15378"/>
        <dbReference type="ChEBI" id="CHEBI:27689"/>
        <dbReference type="ChEBI" id="CHEBI:90605"/>
    </reaction>
</comment>
<dbReference type="Pfam" id="PF00561">
    <property type="entry name" value="Abhydrolase_1"/>
    <property type="match status" value="1"/>
</dbReference>
<name>A0AAV6U0K0_9ARAC</name>
<dbReference type="EMBL" id="JAFNEN010000733">
    <property type="protein sequence ID" value="KAG8177957.1"/>
    <property type="molecule type" value="Genomic_DNA"/>
</dbReference>
<comment type="catalytic activity">
    <reaction evidence="10">
        <text>1-octadecanoyl-2-(9Z-octadecenoyl)-sn-glycerol + H2O = 2-(9Z-octadecenoyl)-glycerol + octadecanoate + H(+)</text>
        <dbReference type="Rhea" id="RHEA:77103"/>
        <dbReference type="ChEBI" id="CHEBI:15377"/>
        <dbReference type="ChEBI" id="CHEBI:15378"/>
        <dbReference type="ChEBI" id="CHEBI:25629"/>
        <dbReference type="ChEBI" id="CHEBI:73990"/>
        <dbReference type="ChEBI" id="CHEBI:75468"/>
    </reaction>
</comment>
<evidence type="ECO:0000256" key="9">
    <source>
        <dbReference type="ARBA" id="ARBA00048504"/>
    </source>
</evidence>
<keyword evidence="2" id="KW-0378">Hydrolase</keyword>
<gene>
    <name evidence="13" type="ORF">JTE90_011849</name>
</gene>
<dbReference type="InterPro" id="IPR000073">
    <property type="entry name" value="AB_hydrolase_1"/>
</dbReference>
<reference evidence="13 14" key="1">
    <citation type="journal article" date="2022" name="Nat. Ecol. Evol.">
        <title>A masculinizing supergene underlies an exaggerated male reproductive morph in a spider.</title>
        <authorList>
            <person name="Hendrickx F."/>
            <person name="De Corte Z."/>
            <person name="Sonet G."/>
            <person name="Van Belleghem S.M."/>
            <person name="Kostlbacher S."/>
            <person name="Vangestel C."/>
        </authorList>
    </citation>
    <scope>NUCLEOTIDE SEQUENCE [LARGE SCALE GENOMIC DNA]</scope>
    <source>
        <strain evidence="13">W744_W776</strain>
    </source>
</reference>
<evidence type="ECO:0000259" key="12">
    <source>
        <dbReference type="Pfam" id="PF00561"/>
    </source>
</evidence>
<dbReference type="GO" id="GO:0016787">
    <property type="term" value="F:hydrolase activity"/>
    <property type="evidence" value="ECO:0007669"/>
    <property type="project" value="UniProtKB-KW"/>
</dbReference>
<evidence type="ECO:0000256" key="10">
    <source>
        <dbReference type="ARBA" id="ARBA00048513"/>
    </source>
</evidence>
<comment type="catalytic activity">
    <reaction evidence="8">
        <text>1-octadecanoyl-2-(4Z,7Z,10Z,13Z,16Z,19Z-docosahexaenoyl)-sn-glycerol + H2O = 2-(4Z,7Z,10Z,13Z,16Z,19Z-docosahexaenoyl)-glycerol + octadecanoate + H(+)</text>
        <dbReference type="Rhea" id="RHEA:77107"/>
        <dbReference type="ChEBI" id="CHEBI:15377"/>
        <dbReference type="ChEBI" id="CHEBI:15378"/>
        <dbReference type="ChEBI" id="CHEBI:25629"/>
        <dbReference type="ChEBI" id="CHEBI:77129"/>
        <dbReference type="ChEBI" id="CHEBI:186738"/>
    </reaction>
</comment>
<evidence type="ECO:0000256" key="8">
    <source>
        <dbReference type="ARBA" id="ARBA00048283"/>
    </source>
</evidence>
<comment type="similarity">
    <text evidence="1">Belongs to the AB hydrolase superfamily.</text>
</comment>
<evidence type="ECO:0000313" key="13">
    <source>
        <dbReference type="EMBL" id="KAG8177957.1"/>
    </source>
</evidence>
<evidence type="ECO:0000256" key="2">
    <source>
        <dbReference type="ARBA" id="ARBA00022801"/>
    </source>
</evidence>
<evidence type="ECO:0000256" key="7">
    <source>
        <dbReference type="ARBA" id="ARBA00044064"/>
    </source>
</evidence>
<sequence length="303" mass="35146">MKKKLTLHQNNLYIVSIVKKNFQLMDTVELSCDVYEPDDGTNFEISPIVMMHGLLWNKFVFRNVARGLCNETKRRVYSLDLRNHGESPFREECSSFLMAEDVKRFLDENSLKKVVFVTHSFSSSIAYLIALERPDSVEKMVMIDNPPFNDFNDHFNRESVFPQLEIQNRLLKTLDPKMKLKDAKAKFLNLATLGTKGQECFYKKAAYDLTKENGAFKWKTDMEYVMDLYKQGLFSPKGRGSSNHETLIIRCPNSGRVYDSKFEAVLKHNPKARLVTIEGTTHLLMFEKTQEFLHIVKDYLSAP</sequence>
<evidence type="ECO:0000256" key="6">
    <source>
        <dbReference type="ARBA" id="ARBA00043742"/>
    </source>
</evidence>
<dbReference type="AlphaFoldDB" id="A0AAV6U0K0"/>
<organism evidence="13 14">
    <name type="scientific">Oedothorax gibbosus</name>
    <dbReference type="NCBI Taxonomy" id="931172"/>
    <lineage>
        <taxon>Eukaryota</taxon>
        <taxon>Metazoa</taxon>
        <taxon>Ecdysozoa</taxon>
        <taxon>Arthropoda</taxon>
        <taxon>Chelicerata</taxon>
        <taxon>Arachnida</taxon>
        <taxon>Araneae</taxon>
        <taxon>Araneomorphae</taxon>
        <taxon>Entelegynae</taxon>
        <taxon>Araneoidea</taxon>
        <taxon>Linyphiidae</taxon>
        <taxon>Erigoninae</taxon>
        <taxon>Oedothorax</taxon>
    </lineage>
</organism>
<dbReference type="InterPro" id="IPR029058">
    <property type="entry name" value="AB_hydrolase_fold"/>
</dbReference>
<evidence type="ECO:0000256" key="3">
    <source>
        <dbReference type="ARBA" id="ARBA00026104"/>
    </source>
</evidence>
<accession>A0AAV6U0K0</accession>
<evidence type="ECO:0000256" key="4">
    <source>
        <dbReference type="ARBA" id="ARBA00042703"/>
    </source>
</evidence>
<dbReference type="PANTHER" id="PTHR46118:SF4">
    <property type="entry name" value="PROTEIN ABHD11"/>
    <property type="match status" value="1"/>
</dbReference>
<dbReference type="PANTHER" id="PTHR46118">
    <property type="entry name" value="PROTEIN ABHD11"/>
    <property type="match status" value="1"/>
</dbReference>
<dbReference type="SUPFAM" id="SSF53474">
    <property type="entry name" value="alpha/beta-Hydrolases"/>
    <property type="match status" value="1"/>
</dbReference>